<evidence type="ECO:0000313" key="2">
    <source>
        <dbReference type="RefSeq" id="XP_028146009.1"/>
    </source>
</evidence>
<dbReference type="InParanoid" id="A0A6P7GA32"/>
<feature type="coiled-coil region" evidence="1">
    <location>
        <begin position="22"/>
        <end position="63"/>
    </location>
</feature>
<dbReference type="RefSeq" id="XP_028146009.1">
    <property type="nucleotide sequence ID" value="XM_028290208.1"/>
</dbReference>
<dbReference type="AlphaFoldDB" id="A0A6P7GA32"/>
<organism evidence="2">
    <name type="scientific">Diabrotica virgifera virgifera</name>
    <name type="common">western corn rootworm</name>
    <dbReference type="NCBI Taxonomy" id="50390"/>
    <lineage>
        <taxon>Eukaryota</taxon>
        <taxon>Metazoa</taxon>
        <taxon>Ecdysozoa</taxon>
        <taxon>Arthropoda</taxon>
        <taxon>Hexapoda</taxon>
        <taxon>Insecta</taxon>
        <taxon>Pterygota</taxon>
        <taxon>Neoptera</taxon>
        <taxon>Endopterygota</taxon>
        <taxon>Coleoptera</taxon>
        <taxon>Polyphaga</taxon>
        <taxon>Cucujiformia</taxon>
        <taxon>Chrysomeloidea</taxon>
        <taxon>Chrysomelidae</taxon>
        <taxon>Galerucinae</taxon>
        <taxon>Diabroticina</taxon>
        <taxon>Diabroticites</taxon>
        <taxon>Diabrotica</taxon>
    </lineage>
</organism>
<evidence type="ECO:0000256" key="1">
    <source>
        <dbReference type="SAM" id="Coils"/>
    </source>
</evidence>
<protein>
    <submittedName>
        <fullName evidence="2">Uncharacterized protein LOC114339558</fullName>
    </submittedName>
</protein>
<keyword evidence="1" id="KW-0175">Coiled coil</keyword>
<name>A0A6P7GA32_DIAVI</name>
<dbReference type="Gene3D" id="3.30.70.1820">
    <property type="entry name" value="L1 transposable element, RRM domain"/>
    <property type="match status" value="1"/>
</dbReference>
<reference evidence="2" key="1">
    <citation type="submission" date="2025-08" db="UniProtKB">
        <authorList>
            <consortium name="RefSeq"/>
        </authorList>
    </citation>
    <scope>IDENTIFICATION</scope>
    <source>
        <tissue evidence="2">Whole insect</tissue>
    </source>
</reference>
<accession>A0A6P7GA32</accession>
<proteinExistence type="predicted"/>
<gene>
    <name evidence="2" type="primary">LOC114339558</name>
</gene>
<sequence>MMSTRSVRSSVTDESAMEAIITKVLTNSLSKIEDKLDKLTQKFEALDATLNNAVTKLNRLEEKEKNNAMKIIIINQTLDNLNQTARMNSLRFVGVKEEASENVISKVLTLINDQMKIKCSLVEVNRIFRVGKIEDEQKPRSIIVEFVTNLKRSEVYKSRNKLKNTGIFLNEDLTQVRFKLLLAAKKKYGVKSAWSMNGKIYVNTGNGVRTIQNENELLN</sequence>